<dbReference type="Proteomes" id="UP000076925">
    <property type="component" value="Unassembled WGS sequence"/>
</dbReference>
<accession>A0A139WY88</accession>
<evidence type="ECO:0000313" key="1">
    <source>
        <dbReference type="EMBL" id="KYC37396.1"/>
    </source>
</evidence>
<name>A0A139WY88_9CYAN</name>
<organism evidence="1 2">
    <name type="scientific">Scytonema hofmannii PCC 7110</name>
    <dbReference type="NCBI Taxonomy" id="128403"/>
    <lineage>
        <taxon>Bacteria</taxon>
        <taxon>Bacillati</taxon>
        <taxon>Cyanobacteriota</taxon>
        <taxon>Cyanophyceae</taxon>
        <taxon>Nostocales</taxon>
        <taxon>Scytonemataceae</taxon>
        <taxon>Scytonema</taxon>
    </lineage>
</organism>
<protein>
    <submittedName>
        <fullName evidence="1">Uncharacterized protein</fullName>
    </submittedName>
</protein>
<reference evidence="1 2" key="1">
    <citation type="journal article" date="2013" name="Genome Biol. Evol.">
        <title>Genomes of Stigonematalean cyanobacteria (subsection V) and the evolution of oxygenic photosynthesis from prokaryotes to plastids.</title>
        <authorList>
            <person name="Dagan T."/>
            <person name="Roettger M."/>
            <person name="Stucken K."/>
            <person name="Landan G."/>
            <person name="Koch R."/>
            <person name="Major P."/>
            <person name="Gould S.B."/>
            <person name="Goremykin V.V."/>
            <person name="Rippka R."/>
            <person name="Tandeau de Marsac N."/>
            <person name="Gugger M."/>
            <person name="Lockhart P.J."/>
            <person name="Allen J.F."/>
            <person name="Brune I."/>
            <person name="Maus I."/>
            <person name="Puhler A."/>
            <person name="Martin W.F."/>
        </authorList>
    </citation>
    <scope>NUCLEOTIDE SEQUENCE [LARGE SCALE GENOMIC DNA]</scope>
    <source>
        <strain evidence="1 2">PCC 7110</strain>
    </source>
</reference>
<comment type="caution">
    <text evidence="1">The sequence shown here is derived from an EMBL/GenBank/DDBJ whole genome shotgun (WGS) entry which is preliminary data.</text>
</comment>
<evidence type="ECO:0000313" key="2">
    <source>
        <dbReference type="Proteomes" id="UP000076925"/>
    </source>
</evidence>
<dbReference type="RefSeq" id="WP_017742458.1">
    <property type="nucleotide sequence ID" value="NZ_KQ976354.1"/>
</dbReference>
<gene>
    <name evidence="1" type="ORF">WA1_48230</name>
</gene>
<keyword evidence="2" id="KW-1185">Reference proteome</keyword>
<proteinExistence type="predicted"/>
<dbReference type="EMBL" id="ANNX02000047">
    <property type="protein sequence ID" value="KYC37396.1"/>
    <property type="molecule type" value="Genomic_DNA"/>
</dbReference>
<sequence length="143" mass="16374">MAICEHHHYPLVTLCPSCHHTLSIIAANSRPGYCHHCGEWLGNLEQSQPLHTLSQNELKLQSDFINIFGSLIAFTPSASENSQKKFYRQVITYFQVKELEDIELSNSQIPQKRIHKSLTYTGRTVKDFWKSFSLIALETVPKS</sequence>
<dbReference type="AlphaFoldDB" id="A0A139WY88"/>